<dbReference type="SUPFAM" id="SSF53448">
    <property type="entry name" value="Nucleotide-diphospho-sugar transferases"/>
    <property type="match status" value="1"/>
</dbReference>
<protein>
    <recommendedName>
        <fullName evidence="3 11">Galactosylgalactosylxylosylprotein 3-beta-glucuronosyltransferase</fullName>
        <ecNumber evidence="3 11">2.4.1.135</ecNumber>
    </recommendedName>
</protein>
<evidence type="ECO:0000256" key="5">
    <source>
        <dbReference type="ARBA" id="ARBA00022692"/>
    </source>
</evidence>
<keyword evidence="13" id="KW-1185">Reference proteome</keyword>
<feature type="transmembrane region" description="Helical" evidence="11">
    <location>
        <begin position="12"/>
        <end position="37"/>
    </location>
</feature>
<evidence type="ECO:0000313" key="12">
    <source>
        <dbReference type="EMBL" id="KAK6734067.1"/>
    </source>
</evidence>
<dbReference type="CDD" id="cd00218">
    <property type="entry name" value="GlcAT-I"/>
    <property type="match status" value="1"/>
</dbReference>
<comment type="similarity">
    <text evidence="2 11">Belongs to the glycosyltransferase 43 family.</text>
</comment>
<evidence type="ECO:0000256" key="3">
    <source>
        <dbReference type="ARBA" id="ARBA00012641"/>
    </source>
</evidence>
<dbReference type="EMBL" id="JAVFWL010000002">
    <property type="protein sequence ID" value="KAK6734067.1"/>
    <property type="molecule type" value="Genomic_DNA"/>
</dbReference>
<evidence type="ECO:0000256" key="1">
    <source>
        <dbReference type="ARBA" id="ARBA00004606"/>
    </source>
</evidence>
<reference evidence="12 13" key="1">
    <citation type="submission" date="2023-08" db="EMBL/GenBank/DDBJ databases">
        <title>A Necator americanus chromosomal reference genome.</title>
        <authorList>
            <person name="Ilik V."/>
            <person name="Petrzelkova K.J."/>
            <person name="Pardy F."/>
            <person name="Fuh T."/>
            <person name="Niatou-Singa F.S."/>
            <person name="Gouil Q."/>
            <person name="Baker L."/>
            <person name="Ritchie M.E."/>
            <person name="Jex A.R."/>
            <person name="Gazzola D."/>
            <person name="Li H."/>
            <person name="Toshio Fujiwara R."/>
            <person name="Zhan B."/>
            <person name="Aroian R.V."/>
            <person name="Pafco B."/>
            <person name="Schwarz E.M."/>
        </authorList>
    </citation>
    <scope>NUCLEOTIDE SEQUENCE [LARGE SCALE GENOMIC DNA]</scope>
    <source>
        <strain evidence="12 13">Aroian</strain>
        <tissue evidence="12">Whole animal</tissue>
    </source>
</reference>
<comment type="caution">
    <text evidence="12">The sequence shown here is derived from an EMBL/GenBank/DDBJ whole genome shotgun (WGS) entry which is preliminary data.</text>
</comment>
<comment type="catalytic activity">
    <reaction evidence="10 11">
        <text>3-O-(beta-D-galactosyl-(1-&gt;3)-beta-D-galactosyl-(1-&gt;4)-beta-D-xylosyl)-L-seryl-[protein] + UDP-alpha-D-glucuronate = 3-O-(beta-D-GlcA-(1-&gt;3)-beta-D-Gal-(1-&gt;3)-beta-D-Gal-(1-&gt;4)-beta-D-Xyl)-L-seryl-[protein] + UDP + H(+)</text>
        <dbReference type="Rhea" id="RHEA:24168"/>
        <dbReference type="Rhea" id="RHEA-COMP:12571"/>
        <dbReference type="Rhea" id="RHEA-COMP:12573"/>
        <dbReference type="ChEBI" id="CHEBI:15378"/>
        <dbReference type="ChEBI" id="CHEBI:58052"/>
        <dbReference type="ChEBI" id="CHEBI:58223"/>
        <dbReference type="ChEBI" id="CHEBI:132090"/>
        <dbReference type="ChEBI" id="CHEBI:132093"/>
        <dbReference type="EC" id="2.4.1.135"/>
    </reaction>
</comment>
<keyword evidence="6 11" id="KW-0735">Signal-anchor</keyword>
<keyword evidence="4 11" id="KW-0808">Transferase</keyword>
<keyword evidence="11" id="KW-0479">Metal-binding</keyword>
<evidence type="ECO:0000256" key="9">
    <source>
        <dbReference type="ARBA" id="ARBA00023180"/>
    </source>
</evidence>
<dbReference type="InterPro" id="IPR029044">
    <property type="entry name" value="Nucleotide-diphossugar_trans"/>
</dbReference>
<comment type="pathway">
    <text evidence="11">Protein modification; protein glycosylation.</text>
</comment>
<evidence type="ECO:0000256" key="4">
    <source>
        <dbReference type="ARBA" id="ARBA00022679"/>
    </source>
</evidence>
<accession>A0ABR1C8P1</accession>
<proteinExistence type="inferred from homology"/>
<name>A0ABR1C8P1_NECAM</name>
<keyword evidence="11" id="KW-0333">Golgi apparatus</keyword>
<keyword evidence="8 11" id="KW-0472">Membrane</keyword>
<evidence type="ECO:0000256" key="10">
    <source>
        <dbReference type="ARBA" id="ARBA00047979"/>
    </source>
</evidence>
<keyword evidence="9" id="KW-0325">Glycoprotein</keyword>
<evidence type="ECO:0000313" key="13">
    <source>
        <dbReference type="Proteomes" id="UP001303046"/>
    </source>
</evidence>
<keyword evidence="11" id="KW-0464">Manganese</keyword>
<dbReference type="InterPro" id="IPR005027">
    <property type="entry name" value="Glyco_trans_43"/>
</dbReference>
<dbReference type="EC" id="2.4.1.135" evidence="3 11"/>
<dbReference type="Proteomes" id="UP001303046">
    <property type="component" value="Unassembled WGS sequence"/>
</dbReference>
<comment type="cofactor">
    <cofactor evidence="11">
        <name>Mn(2+)</name>
        <dbReference type="ChEBI" id="CHEBI:29035"/>
    </cofactor>
</comment>
<organism evidence="12 13">
    <name type="scientific">Necator americanus</name>
    <name type="common">Human hookworm</name>
    <dbReference type="NCBI Taxonomy" id="51031"/>
    <lineage>
        <taxon>Eukaryota</taxon>
        <taxon>Metazoa</taxon>
        <taxon>Ecdysozoa</taxon>
        <taxon>Nematoda</taxon>
        <taxon>Chromadorea</taxon>
        <taxon>Rhabditida</taxon>
        <taxon>Rhabditina</taxon>
        <taxon>Rhabditomorpha</taxon>
        <taxon>Strongyloidea</taxon>
        <taxon>Ancylostomatidae</taxon>
        <taxon>Bunostominae</taxon>
        <taxon>Necator</taxon>
    </lineage>
</organism>
<evidence type="ECO:0000256" key="7">
    <source>
        <dbReference type="ARBA" id="ARBA00022989"/>
    </source>
</evidence>
<sequence length="302" mass="34553">MLIRLKPKALLAAQLFCGRLVAIIIVSAVIYTLVIAYRNEFMHSFRKREATKNARNVTIIVVTPTYKRKERIGDMLRKKPAHFRLSQTLSHIRNLHWIVVEDGNSTAEVIRRLLNRSNIPYVYLATTTAPGMPKRGWTQRNLALQYLRENYSPDTDGVLYFADDDNSYDVRLFDNYIRKVKRLGIWPVGLVGGAWVEAPRVDKKGKVEGWDVLFAPRREFATDMAGFGLHIKELFRVKNATFEKCTKTAGFGPESCFLTQFGFKKKDAEPFGLNEIPKDILVWHTKTSESRGSGPLRGFVIE</sequence>
<comment type="subcellular location">
    <subcellularLocation>
        <location evidence="11">Golgi apparatus membrane</location>
        <topology evidence="11">Single-pass type II membrane protein</topology>
    </subcellularLocation>
    <subcellularLocation>
        <location evidence="1">Membrane</location>
        <topology evidence="1">Single-pass type II membrane protein</topology>
    </subcellularLocation>
</comment>
<evidence type="ECO:0000256" key="2">
    <source>
        <dbReference type="ARBA" id="ARBA00007706"/>
    </source>
</evidence>
<evidence type="ECO:0000256" key="6">
    <source>
        <dbReference type="ARBA" id="ARBA00022968"/>
    </source>
</evidence>
<gene>
    <name evidence="12" type="primary">Necator_chrII.g5482</name>
    <name evidence="12" type="ORF">RB195_017689</name>
</gene>
<keyword evidence="7 11" id="KW-1133">Transmembrane helix</keyword>
<dbReference type="Pfam" id="PF03360">
    <property type="entry name" value="Glyco_transf_43"/>
    <property type="match status" value="1"/>
</dbReference>
<evidence type="ECO:0000256" key="8">
    <source>
        <dbReference type="ARBA" id="ARBA00023136"/>
    </source>
</evidence>
<dbReference type="PANTHER" id="PTHR10896:SF30">
    <property type="entry name" value="GALACTOSYLGALACTOSYLXYLOSYLPROTEIN 3-BETA-GLUCURONOSYLTRANSFERASE"/>
    <property type="match status" value="1"/>
</dbReference>
<evidence type="ECO:0000256" key="11">
    <source>
        <dbReference type="RuleBase" id="RU363127"/>
    </source>
</evidence>
<dbReference type="Gene3D" id="3.90.550.10">
    <property type="entry name" value="Spore Coat Polysaccharide Biosynthesis Protein SpsA, Chain A"/>
    <property type="match status" value="1"/>
</dbReference>
<dbReference type="PANTHER" id="PTHR10896">
    <property type="entry name" value="GALACTOSYLGALACTOSYLXYLOSYLPROTEIN 3-BETA-GLUCURONOSYLTRANSFERASE BETA-1,3-GLUCURONYLTRANSFERASE"/>
    <property type="match status" value="1"/>
</dbReference>
<keyword evidence="5 11" id="KW-0812">Transmembrane</keyword>